<proteinExistence type="predicted"/>
<reference evidence="2 3" key="1">
    <citation type="submission" date="2020-02" db="EMBL/GenBank/DDBJ databases">
        <title>Genome sequence of strain CCNWXJ40-4.</title>
        <authorList>
            <person name="Gao J."/>
            <person name="Sun J."/>
        </authorList>
    </citation>
    <scope>NUCLEOTIDE SEQUENCE [LARGE SCALE GENOMIC DNA]</scope>
    <source>
        <strain evidence="2 3">CCNWXJ 40-4</strain>
    </source>
</reference>
<comment type="caution">
    <text evidence="2">The sequence shown here is derived from an EMBL/GenBank/DDBJ whole genome shotgun (WGS) entry which is preliminary data.</text>
</comment>
<evidence type="ECO:0000256" key="1">
    <source>
        <dbReference type="SAM" id="SignalP"/>
    </source>
</evidence>
<dbReference type="AlphaFoldDB" id="A0A6G4WDM8"/>
<keyword evidence="1" id="KW-0732">Signal</keyword>
<feature type="signal peptide" evidence="1">
    <location>
        <begin position="1"/>
        <end position="21"/>
    </location>
</feature>
<evidence type="ECO:0008006" key="4">
    <source>
        <dbReference type="Google" id="ProtNLM"/>
    </source>
</evidence>
<gene>
    <name evidence="2" type="ORF">G6N73_17040</name>
</gene>
<accession>A0A6G4WDM8</accession>
<sequence length="138" mass="14376">MNLAISTVVAAGLLVAAGVLSSGPDGDRQAIAASSIAMPRTQASDGDMFRLRSSANVSCAVTRGDRVAEDRSELEIEPACATLLPGIERAKFWQEHEDGSVAFTENGVDAIVSFSVGDGVAYESFEPSTPLISLDEAD</sequence>
<organism evidence="2 3">
    <name type="scientific">Allomesorhizobium camelthorni</name>
    <dbReference type="NCBI Taxonomy" id="475069"/>
    <lineage>
        <taxon>Bacteria</taxon>
        <taxon>Pseudomonadati</taxon>
        <taxon>Pseudomonadota</taxon>
        <taxon>Alphaproteobacteria</taxon>
        <taxon>Hyphomicrobiales</taxon>
        <taxon>Phyllobacteriaceae</taxon>
        <taxon>Allomesorhizobium</taxon>
    </lineage>
</organism>
<dbReference type="EMBL" id="JAAKZF010000023">
    <property type="protein sequence ID" value="NGO52861.1"/>
    <property type="molecule type" value="Genomic_DNA"/>
</dbReference>
<dbReference type="Proteomes" id="UP001642900">
    <property type="component" value="Unassembled WGS sequence"/>
</dbReference>
<protein>
    <recommendedName>
        <fullName evidence="4">Alkaline proteinase inhibitor/ Outer membrane lipoprotein Omp19 domain-containing protein</fullName>
    </recommendedName>
</protein>
<evidence type="ECO:0000313" key="3">
    <source>
        <dbReference type="Proteomes" id="UP001642900"/>
    </source>
</evidence>
<feature type="chain" id="PRO_5026321695" description="Alkaline proteinase inhibitor/ Outer membrane lipoprotein Omp19 domain-containing protein" evidence="1">
    <location>
        <begin position="22"/>
        <end position="138"/>
    </location>
</feature>
<dbReference type="RefSeq" id="WP_165029666.1">
    <property type="nucleotide sequence ID" value="NZ_JAAKZF010000023.1"/>
</dbReference>
<name>A0A6G4WDM8_9HYPH</name>
<evidence type="ECO:0000313" key="2">
    <source>
        <dbReference type="EMBL" id="NGO52861.1"/>
    </source>
</evidence>
<keyword evidence="3" id="KW-1185">Reference proteome</keyword>